<dbReference type="Proteomes" id="UP000011087">
    <property type="component" value="Unassembled WGS sequence"/>
</dbReference>
<dbReference type="InterPro" id="IPR039448">
    <property type="entry name" value="Beta_helix"/>
</dbReference>
<keyword evidence="3" id="KW-0833">Ubl conjugation pathway</keyword>
<dbReference type="KEGG" id="gtt:GUITHDRAFT_78656"/>
<dbReference type="InterPro" id="IPR012334">
    <property type="entry name" value="Pectin_lyas_fold"/>
</dbReference>
<dbReference type="RefSeq" id="XP_005823812.1">
    <property type="nucleotide sequence ID" value="XM_005823755.1"/>
</dbReference>
<dbReference type="STRING" id="905079.L1IL46"/>
<dbReference type="InterPro" id="IPR051550">
    <property type="entry name" value="SCF-Subunits/Alg-Epimerases"/>
</dbReference>
<reference evidence="5 7" key="1">
    <citation type="journal article" date="2012" name="Nature">
        <title>Algal genomes reveal evolutionary mosaicism and the fate of nucleomorphs.</title>
        <authorList>
            <consortium name="DOE Joint Genome Institute"/>
            <person name="Curtis B.A."/>
            <person name="Tanifuji G."/>
            <person name="Burki F."/>
            <person name="Gruber A."/>
            <person name="Irimia M."/>
            <person name="Maruyama S."/>
            <person name="Arias M.C."/>
            <person name="Ball S.G."/>
            <person name="Gile G.H."/>
            <person name="Hirakawa Y."/>
            <person name="Hopkins J.F."/>
            <person name="Kuo A."/>
            <person name="Rensing S.A."/>
            <person name="Schmutz J."/>
            <person name="Symeonidi A."/>
            <person name="Elias M."/>
            <person name="Eveleigh R.J."/>
            <person name="Herman E.K."/>
            <person name="Klute M.J."/>
            <person name="Nakayama T."/>
            <person name="Obornik M."/>
            <person name="Reyes-Prieto A."/>
            <person name="Armbrust E.V."/>
            <person name="Aves S.J."/>
            <person name="Beiko R.G."/>
            <person name="Coutinho P."/>
            <person name="Dacks J.B."/>
            <person name="Durnford D.G."/>
            <person name="Fast N.M."/>
            <person name="Green B.R."/>
            <person name="Grisdale C.J."/>
            <person name="Hempel F."/>
            <person name="Henrissat B."/>
            <person name="Hoppner M.P."/>
            <person name="Ishida K."/>
            <person name="Kim E."/>
            <person name="Koreny L."/>
            <person name="Kroth P.G."/>
            <person name="Liu Y."/>
            <person name="Malik S.B."/>
            <person name="Maier U.G."/>
            <person name="McRose D."/>
            <person name="Mock T."/>
            <person name="Neilson J.A."/>
            <person name="Onodera N.T."/>
            <person name="Poole A.M."/>
            <person name="Pritham E.J."/>
            <person name="Richards T.A."/>
            <person name="Rocap G."/>
            <person name="Roy S.W."/>
            <person name="Sarai C."/>
            <person name="Schaack S."/>
            <person name="Shirato S."/>
            <person name="Slamovits C.H."/>
            <person name="Spencer D.F."/>
            <person name="Suzuki S."/>
            <person name="Worden A.Z."/>
            <person name="Zauner S."/>
            <person name="Barry K."/>
            <person name="Bell C."/>
            <person name="Bharti A.K."/>
            <person name="Crow J.A."/>
            <person name="Grimwood J."/>
            <person name="Kramer R."/>
            <person name="Lindquist E."/>
            <person name="Lucas S."/>
            <person name="Salamov A."/>
            <person name="McFadden G.I."/>
            <person name="Lane C.E."/>
            <person name="Keeling P.J."/>
            <person name="Gray M.W."/>
            <person name="Grigoriev I.V."/>
            <person name="Archibald J.M."/>
        </authorList>
    </citation>
    <scope>NUCLEOTIDE SEQUENCE</scope>
    <source>
        <strain evidence="5 7">CCMP2712</strain>
    </source>
</reference>
<comment type="pathway">
    <text evidence="1">Protein modification; protein ubiquitination.</text>
</comment>
<dbReference type="AlphaFoldDB" id="L1IL46"/>
<keyword evidence="7" id="KW-1185">Reference proteome</keyword>
<evidence type="ECO:0000259" key="4">
    <source>
        <dbReference type="SMART" id="SM00722"/>
    </source>
</evidence>
<organism evidence="5">
    <name type="scientific">Guillardia theta (strain CCMP2712)</name>
    <name type="common">Cryptophyte</name>
    <dbReference type="NCBI Taxonomy" id="905079"/>
    <lineage>
        <taxon>Eukaryota</taxon>
        <taxon>Cryptophyceae</taxon>
        <taxon>Pyrenomonadales</taxon>
        <taxon>Geminigeraceae</taxon>
        <taxon>Guillardia</taxon>
    </lineage>
</organism>
<dbReference type="PANTHER" id="PTHR22990">
    <property type="entry name" value="F-BOX ONLY PROTEIN"/>
    <property type="match status" value="1"/>
</dbReference>
<evidence type="ECO:0000256" key="2">
    <source>
        <dbReference type="ARBA" id="ARBA00022737"/>
    </source>
</evidence>
<dbReference type="InterPro" id="IPR006626">
    <property type="entry name" value="PbH1"/>
</dbReference>
<dbReference type="InterPro" id="IPR006633">
    <property type="entry name" value="Carb-bd_sugar_hydrolysis-dom"/>
</dbReference>
<protein>
    <recommendedName>
        <fullName evidence="4">Carbohydrate-binding/sugar hydrolysis domain-containing protein</fullName>
    </recommendedName>
</protein>
<dbReference type="GeneID" id="17293565"/>
<sequence>MAGKLVVEGCKLSSASLTCISVHHKDTKPKIRRCEIYQCAGTGVHFYDGSEGVVEDTEIHHNGQSGIEISEGSRPEIRFNRIRSNGKHGVAVFDNGRGVITDNDINSNGLSGIDVRESSNPRIVRNKIFGHEHSGGVDVHHHSRCEIEKNDIFQNSLSGITCWQAGKPLCKQNRITQNGEFGILVKDGGWGTFEHNDLRGNSRGSLFVSEDSKNKIVLDNNSVE</sequence>
<dbReference type="Gene3D" id="2.160.20.10">
    <property type="entry name" value="Single-stranded right-handed beta-helix, Pectin lyase-like"/>
    <property type="match status" value="2"/>
</dbReference>
<dbReference type="SUPFAM" id="SSF51126">
    <property type="entry name" value="Pectin lyase-like"/>
    <property type="match status" value="1"/>
</dbReference>
<evidence type="ECO:0000313" key="7">
    <source>
        <dbReference type="Proteomes" id="UP000011087"/>
    </source>
</evidence>
<evidence type="ECO:0000313" key="6">
    <source>
        <dbReference type="EnsemblProtists" id="EKX36832"/>
    </source>
</evidence>
<dbReference type="PaxDb" id="55529-EKX36832"/>
<dbReference type="Pfam" id="PF13229">
    <property type="entry name" value="Beta_helix"/>
    <property type="match status" value="1"/>
</dbReference>
<dbReference type="EnsemblProtists" id="EKX36832">
    <property type="protein sequence ID" value="EKX36832"/>
    <property type="gene ID" value="GUITHDRAFT_78656"/>
</dbReference>
<proteinExistence type="predicted"/>
<dbReference type="SMART" id="SM00722">
    <property type="entry name" value="CASH"/>
    <property type="match status" value="1"/>
</dbReference>
<gene>
    <name evidence="5" type="ORF">GUITHDRAFT_78656</name>
</gene>
<accession>L1IL46</accession>
<dbReference type="OrthoDB" id="427974at2759"/>
<name>L1IL46_GUITC</name>
<dbReference type="SMART" id="SM00710">
    <property type="entry name" value="PbH1"/>
    <property type="match status" value="7"/>
</dbReference>
<dbReference type="HOGENOM" id="CLU_1237041_0_0_1"/>
<evidence type="ECO:0000313" key="5">
    <source>
        <dbReference type="EMBL" id="EKX36832.1"/>
    </source>
</evidence>
<dbReference type="PANTHER" id="PTHR22990:SF15">
    <property type="entry name" value="F-BOX ONLY PROTEIN 10"/>
    <property type="match status" value="1"/>
</dbReference>
<dbReference type="NCBIfam" id="TIGR03804">
    <property type="entry name" value="para_beta_helix"/>
    <property type="match status" value="2"/>
</dbReference>
<reference evidence="6" key="3">
    <citation type="submission" date="2015-06" db="UniProtKB">
        <authorList>
            <consortium name="EnsemblProtists"/>
        </authorList>
    </citation>
    <scope>IDENTIFICATION</scope>
</reference>
<dbReference type="InterPro" id="IPR011050">
    <property type="entry name" value="Pectin_lyase_fold/virulence"/>
</dbReference>
<evidence type="ECO:0000256" key="3">
    <source>
        <dbReference type="ARBA" id="ARBA00022786"/>
    </source>
</evidence>
<dbReference type="eggNOG" id="KOG1777">
    <property type="taxonomic scope" value="Eukaryota"/>
</dbReference>
<dbReference type="GO" id="GO:0006511">
    <property type="term" value="P:ubiquitin-dependent protein catabolic process"/>
    <property type="evidence" value="ECO:0007669"/>
    <property type="project" value="TreeGrafter"/>
</dbReference>
<keyword evidence="2" id="KW-0677">Repeat</keyword>
<dbReference type="EMBL" id="JH993067">
    <property type="protein sequence ID" value="EKX36832.1"/>
    <property type="molecule type" value="Genomic_DNA"/>
</dbReference>
<dbReference type="InterPro" id="IPR022441">
    <property type="entry name" value="Para_beta_helix_rpt-2"/>
</dbReference>
<reference evidence="7" key="2">
    <citation type="submission" date="2012-11" db="EMBL/GenBank/DDBJ databases">
        <authorList>
            <person name="Kuo A."/>
            <person name="Curtis B.A."/>
            <person name="Tanifuji G."/>
            <person name="Burki F."/>
            <person name="Gruber A."/>
            <person name="Irimia M."/>
            <person name="Maruyama S."/>
            <person name="Arias M.C."/>
            <person name="Ball S.G."/>
            <person name="Gile G.H."/>
            <person name="Hirakawa Y."/>
            <person name="Hopkins J.F."/>
            <person name="Rensing S.A."/>
            <person name="Schmutz J."/>
            <person name="Symeonidi A."/>
            <person name="Elias M."/>
            <person name="Eveleigh R.J."/>
            <person name="Herman E.K."/>
            <person name="Klute M.J."/>
            <person name="Nakayama T."/>
            <person name="Obornik M."/>
            <person name="Reyes-Prieto A."/>
            <person name="Armbrust E.V."/>
            <person name="Aves S.J."/>
            <person name="Beiko R.G."/>
            <person name="Coutinho P."/>
            <person name="Dacks J.B."/>
            <person name="Durnford D.G."/>
            <person name="Fast N.M."/>
            <person name="Green B.R."/>
            <person name="Grisdale C."/>
            <person name="Hempe F."/>
            <person name="Henrissat B."/>
            <person name="Hoppner M.P."/>
            <person name="Ishida K.-I."/>
            <person name="Kim E."/>
            <person name="Koreny L."/>
            <person name="Kroth P.G."/>
            <person name="Liu Y."/>
            <person name="Malik S.-B."/>
            <person name="Maier U.G."/>
            <person name="McRose D."/>
            <person name="Mock T."/>
            <person name="Neilson J.A."/>
            <person name="Onodera N.T."/>
            <person name="Poole A.M."/>
            <person name="Pritham E.J."/>
            <person name="Richards T.A."/>
            <person name="Rocap G."/>
            <person name="Roy S.W."/>
            <person name="Sarai C."/>
            <person name="Schaack S."/>
            <person name="Shirato S."/>
            <person name="Slamovits C.H."/>
            <person name="Spencer D.F."/>
            <person name="Suzuki S."/>
            <person name="Worden A.Z."/>
            <person name="Zauner S."/>
            <person name="Barry K."/>
            <person name="Bell C."/>
            <person name="Bharti A.K."/>
            <person name="Crow J.A."/>
            <person name="Grimwood J."/>
            <person name="Kramer R."/>
            <person name="Lindquist E."/>
            <person name="Lucas S."/>
            <person name="Salamov A."/>
            <person name="McFadden G.I."/>
            <person name="Lane C.E."/>
            <person name="Keeling P.J."/>
            <person name="Gray M.W."/>
            <person name="Grigoriev I.V."/>
            <person name="Archibald J.M."/>
        </authorList>
    </citation>
    <scope>NUCLEOTIDE SEQUENCE</scope>
    <source>
        <strain evidence="7">CCMP2712</strain>
    </source>
</reference>
<feature type="domain" description="Carbohydrate-binding/sugar hydrolysis" evidence="4">
    <location>
        <begin position="49"/>
        <end position="186"/>
    </location>
</feature>
<evidence type="ECO:0000256" key="1">
    <source>
        <dbReference type="ARBA" id="ARBA00004906"/>
    </source>
</evidence>